<evidence type="ECO:0000313" key="3">
    <source>
        <dbReference type="Proteomes" id="UP000187338"/>
    </source>
</evidence>
<dbReference type="Pfam" id="PF17783">
    <property type="entry name" value="WHD_CvfB"/>
    <property type="match status" value="1"/>
</dbReference>
<dbReference type="Proteomes" id="UP000187338">
    <property type="component" value="Unassembled WGS sequence"/>
</dbReference>
<dbReference type="RefSeq" id="WP_075866203.1">
    <property type="nucleotide sequence ID" value="NZ_BDJL01000125.1"/>
</dbReference>
<dbReference type="STRING" id="661089.ciss_19510"/>
<feature type="domain" description="Conserved virulence factor B-like winged helix" evidence="1">
    <location>
        <begin position="2"/>
        <end position="49"/>
    </location>
</feature>
<dbReference type="InterPro" id="IPR036390">
    <property type="entry name" value="WH_DNA-bd_sf"/>
</dbReference>
<sequence>MEELKQKILDYLKTVDKAKNKEVAQALGVSKGEVDKAVTELAKEDKIEFLYLGTSYIKLKT</sequence>
<proteinExistence type="predicted"/>
<protein>
    <recommendedName>
        <fullName evidence="1">Conserved virulence factor B-like winged helix domain-containing protein</fullName>
    </recommendedName>
</protein>
<dbReference type="EMBL" id="BDJL01000125">
    <property type="protein sequence ID" value="GAV26018.1"/>
    <property type="molecule type" value="Genomic_DNA"/>
</dbReference>
<evidence type="ECO:0000259" key="1">
    <source>
        <dbReference type="Pfam" id="PF17783"/>
    </source>
</evidence>
<comment type="caution">
    <text evidence="2">The sequence shown here is derived from an EMBL/GenBank/DDBJ whole genome shotgun (WGS) entry which is preliminary data.</text>
</comment>
<dbReference type="AlphaFoldDB" id="A0A1L8D4C4"/>
<dbReference type="InterPro" id="IPR040764">
    <property type="entry name" value="CvfB_WH"/>
</dbReference>
<gene>
    <name evidence="2" type="ORF">ciss_19510</name>
</gene>
<name>A0A1L8D4C4_9THEO</name>
<reference evidence="3" key="1">
    <citation type="submission" date="2016-12" db="EMBL/GenBank/DDBJ databases">
        <title>Draft Genome Sequences od Carboxydothermus pertinax and islandicus, Hydrogenogenic Carboxydotrophic Bacteria.</title>
        <authorList>
            <person name="Fukuyama Y."/>
            <person name="Ohmae K."/>
            <person name="Yoneda Y."/>
            <person name="Yoshida T."/>
            <person name="Sako Y."/>
        </authorList>
    </citation>
    <scope>NUCLEOTIDE SEQUENCE [LARGE SCALE GENOMIC DNA]</scope>
    <source>
        <strain evidence="3">SET</strain>
    </source>
</reference>
<keyword evidence="3" id="KW-1185">Reference proteome</keyword>
<dbReference type="Gene3D" id="1.10.10.10">
    <property type="entry name" value="Winged helix-like DNA-binding domain superfamily/Winged helix DNA-binding domain"/>
    <property type="match status" value="1"/>
</dbReference>
<dbReference type="OrthoDB" id="3175181at2"/>
<organism evidence="2 3">
    <name type="scientific">Carboxydothermus islandicus</name>
    <dbReference type="NCBI Taxonomy" id="661089"/>
    <lineage>
        <taxon>Bacteria</taxon>
        <taxon>Bacillati</taxon>
        <taxon>Bacillota</taxon>
        <taxon>Clostridia</taxon>
        <taxon>Thermoanaerobacterales</taxon>
        <taxon>Thermoanaerobacteraceae</taxon>
        <taxon>Carboxydothermus</taxon>
    </lineage>
</organism>
<dbReference type="SUPFAM" id="SSF46785">
    <property type="entry name" value="Winged helix' DNA-binding domain"/>
    <property type="match status" value="1"/>
</dbReference>
<evidence type="ECO:0000313" key="2">
    <source>
        <dbReference type="EMBL" id="GAV26018.1"/>
    </source>
</evidence>
<dbReference type="InterPro" id="IPR036388">
    <property type="entry name" value="WH-like_DNA-bd_sf"/>
</dbReference>
<accession>A0A1L8D4C4</accession>